<dbReference type="SMART" id="SM00387">
    <property type="entry name" value="HATPase_c"/>
    <property type="match status" value="1"/>
</dbReference>
<dbReference type="InterPro" id="IPR036890">
    <property type="entry name" value="HATPase_C_sf"/>
</dbReference>
<evidence type="ECO:0000256" key="2">
    <source>
        <dbReference type="ARBA" id="ARBA00012438"/>
    </source>
</evidence>
<keyword evidence="5" id="KW-0547">Nucleotide-binding</keyword>
<dbReference type="CDD" id="cd00082">
    <property type="entry name" value="HisKA"/>
    <property type="match status" value="1"/>
</dbReference>
<feature type="domain" description="Histidine kinase" evidence="14">
    <location>
        <begin position="138"/>
        <end position="355"/>
    </location>
</feature>
<evidence type="ECO:0000259" key="14">
    <source>
        <dbReference type="PROSITE" id="PS50109"/>
    </source>
</evidence>
<comment type="catalytic activity">
    <reaction evidence="1">
        <text>ATP + protein L-histidine = ADP + protein N-phospho-L-histidine.</text>
        <dbReference type="EC" id="2.7.13.3"/>
    </reaction>
</comment>
<dbReference type="Pfam" id="PF02518">
    <property type="entry name" value="HATPase_c"/>
    <property type="match status" value="1"/>
</dbReference>
<organism evidence="15 16">
    <name type="scientific">Methylobacillus methanolivorans</name>
    <dbReference type="NCBI Taxonomy" id="1848927"/>
    <lineage>
        <taxon>Bacteria</taxon>
        <taxon>Pseudomonadati</taxon>
        <taxon>Pseudomonadota</taxon>
        <taxon>Betaproteobacteria</taxon>
        <taxon>Nitrosomonadales</taxon>
        <taxon>Methylophilaceae</taxon>
        <taxon>Methylobacillus</taxon>
    </lineage>
</organism>
<dbReference type="SMART" id="SM00091">
    <property type="entry name" value="PAS"/>
    <property type="match status" value="1"/>
</dbReference>
<dbReference type="SMART" id="SM00388">
    <property type="entry name" value="HisKA"/>
    <property type="match status" value="1"/>
</dbReference>
<sequence length="365" mass="41048">MEHKIPPSFAGLEHLSTAILLLDQERHVVYANPGAEVLFAISAKQIAGLPVSQVFPGCDILDSAMEHAIKHHSPFREHEFPITTLRQQSFAVTCTVTPVELDPACLVLEFQHMDQQLRIAREERMLIQQQANAELLRNLAHEIRNPLGGLRGAAQLLEHELPQVSLREYTQVIIKEADRLQLLMDRLLVPHRVPKYEPTNIHEVLERVRSLLLAESPRGIQIRRDYDTSLPELIGDREKLIQAVLNIARNAVQAMQNKPGTESPEIILRTRAARQVTLAKKRYRVAIKLQIIDNGPGIPPEIRERIFYPLVSGREGGTGLGLTLAQTFITQHHGMIECESAPGHTSFTILLPIESTAMKAYIARQ</sequence>
<dbReference type="InterPro" id="IPR004358">
    <property type="entry name" value="Sig_transdc_His_kin-like_C"/>
</dbReference>
<evidence type="ECO:0000256" key="11">
    <source>
        <dbReference type="ARBA" id="ARBA00039567"/>
    </source>
</evidence>
<dbReference type="EMBL" id="JBIWXY010000002">
    <property type="protein sequence ID" value="MFJ5446844.1"/>
    <property type="molecule type" value="Genomic_DNA"/>
</dbReference>
<dbReference type="InterPro" id="IPR000014">
    <property type="entry name" value="PAS"/>
</dbReference>
<comment type="function">
    <text evidence="10">Member of the two-component regulatory system NtrB/NtrC, which controls expression of the nitrogen-regulated (ntr) genes in response to nitrogen limitation. Under conditions of nitrogen limitation, NtrB autophosphorylates and transfers the phosphoryl group to NtrC. In the presence of nitrogen, acts as a phosphatase that dephosphorylates and inactivates NtrC.</text>
</comment>
<dbReference type="SUPFAM" id="SSF55874">
    <property type="entry name" value="ATPase domain of HSP90 chaperone/DNA topoisomerase II/histidine kinase"/>
    <property type="match status" value="1"/>
</dbReference>
<dbReference type="RefSeq" id="WP_400882890.1">
    <property type="nucleotide sequence ID" value="NZ_JBIWXY010000002.1"/>
</dbReference>
<keyword evidence="8" id="KW-0902">Two-component regulatory system</keyword>
<gene>
    <name evidence="15" type="primary">glnL</name>
    <name evidence="15" type="ORF">ACIKP9_11440</name>
</gene>
<evidence type="ECO:0000256" key="6">
    <source>
        <dbReference type="ARBA" id="ARBA00022777"/>
    </source>
</evidence>
<dbReference type="Pfam" id="PF08448">
    <property type="entry name" value="PAS_4"/>
    <property type="match status" value="1"/>
</dbReference>
<dbReference type="PANTHER" id="PTHR43065">
    <property type="entry name" value="SENSOR HISTIDINE KINASE"/>
    <property type="match status" value="1"/>
</dbReference>
<dbReference type="InterPro" id="IPR005467">
    <property type="entry name" value="His_kinase_dom"/>
</dbReference>
<accession>A0ABW8GNY2</accession>
<dbReference type="Proteomes" id="UP001617669">
    <property type="component" value="Unassembled WGS sequence"/>
</dbReference>
<dbReference type="PROSITE" id="PS50109">
    <property type="entry name" value="HIS_KIN"/>
    <property type="match status" value="1"/>
</dbReference>
<dbReference type="Gene3D" id="3.30.450.20">
    <property type="entry name" value="PAS domain"/>
    <property type="match status" value="1"/>
</dbReference>
<evidence type="ECO:0000256" key="1">
    <source>
        <dbReference type="ARBA" id="ARBA00000085"/>
    </source>
</evidence>
<evidence type="ECO:0000313" key="16">
    <source>
        <dbReference type="Proteomes" id="UP001617669"/>
    </source>
</evidence>
<evidence type="ECO:0000256" key="10">
    <source>
        <dbReference type="ARBA" id="ARBA00037696"/>
    </source>
</evidence>
<evidence type="ECO:0000256" key="7">
    <source>
        <dbReference type="ARBA" id="ARBA00022840"/>
    </source>
</evidence>
<dbReference type="PRINTS" id="PR00344">
    <property type="entry name" value="BCTRLSENSOR"/>
</dbReference>
<dbReference type="Gene3D" id="3.30.565.10">
    <property type="entry name" value="Histidine kinase-like ATPase, C-terminal domain"/>
    <property type="match status" value="1"/>
</dbReference>
<keyword evidence="16" id="KW-1185">Reference proteome</keyword>
<evidence type="ECO:0000256" key="8">
    <source>
        <dbReference type="ARBA" id="ARBA00023012"/>
    </source>
</evidence>
<dbReference type="InterPro" id="IPR003594">
    <property type="entry name" value="HATPase_dom"/>
</dbReference>
<keyword evidence="9" id="KW-0535">Nitrogen fixation</keyword>
<dbReference type="SUPFAM" id="SSF47384">
    <property type="entry name" value="Homodimeric domain of signal transducing histidine kinase"/>
    <property type="match status" value="1"/>
</dbReference>
<keyword evidence="4" id="KW-0808">Transferase</keyword>
<evidence type="ECO:0000256" key="3">
    <source>
        <dbReference type="ARBA" id="ARBA00022553"/>
    </source>
</evidence>
<dbReference type="InterPro" id="IPR036097">
    <property type="entry name" value="HisK_dim/P_sf"/>
</dbReference>
<dbReference type="InterPro" id="IPR035965">
    <property type="entry name" value="PAS-like_dom_sf"/>
</dbReference>
<proteinExistence type="predicted"/>
<dbReference type="CDD" id="cd00130">
    <property type="entry name" value="PAS"/>
    <property type="match status" value="1"/>
</dbReference>
<dbReference type="InterPro" id="IPR013656">
    <property type="entry name" value="PAS_4"/>
</dbReference>
<evidence type="ECO:0000256" key="5">
    <source>
        <dbReference type="ARBA" id="ARBA00022741"/>
    </source>
</evidence>
<dbReference type="EC" id="2.7.13.3" evidence="2"/>
<keyword evidence="7" id="KW-0067">ATP-binding</keyword>
<evidence type="ECO:0000256" key="9">
    <source>
        <dbReference type="ARBA" id="ARBA00023231"/>
    </source>
</evidence>
<evidence type="ECO:0000256" key="4">
    <source>
        <dbReference type="ARBA" id="ARBA00022679"/>
    </source>
</evidence>
<dbReference type="NCBIfam" id="NF008293">
    <property type="entry name" value="PRK11073.1"/>
    <property type="match status" value="1"/>
</dbReference>
<keyword evidence="3" id="KW-0597">Phosphoprotein</keyword>
<reference evidence="15 16" key="1">
    <citation type="submission" date="2024-11" db="EMBL/GenBank/DDBJ databases">
        <authorList>
            <person name="Kaparullina E.N."/>
            <person name="Delegan Y.A."/>
            <person name="Doronina N.V."/>
        </authorList>
    </citation>
    <scope>NUCLEOTIDE SEQUENCE [LARGE SCALE GENOMIC DNA]</scope>
    <source>
        <strain evidence="15 16">7sh_L</strain>
    </source>
</reference>
<dbReference type="PANTHER" id="PTHR43065:SF16">
    <property type="entry name" value="SENSORY HISTIDINE KINASE_PHOSPHATASE NTRB"/>
    <property type="match status" value="1"/>
</dbReference>
<name>A0ABW8GNY2_9PROT</name>
<evidence type="ECO:0000256" key="12">
    <source>
        <dbReference type="ARBA" id="ARBA00042313"/>
    </source>
</evidence>
<protein>
    <recommendedName>
        <fullName evidence="11">Sensory histidine kinase/phosphatase NtrB</fullName>
        <ecNumber evidence="2">2.7.13.3</ecNumber>
    </recommendedName>
    <alternativeName>
        <fullName evidence="12">Nitrogen regulation protein NR(II)</fullName>
    </alternativeName>
    <alternativeName>
        <fullName evidence="13">Nitrogen regulator II</fullName>
    </alternativeName>
</protein>
<dbReference type="SUPFAM" id="SSF55785">
    <property type="entry name" value="PYP-like sensor domain (PAS domain)"/>
    <property type="match status" value="1"/>
</dbReference>
<dbReference type="Gene3D" id="1.10.287.130">
    <property type="match status" value="1"/>
</dbReference>
<dbReference type="Pfam" id="PF00512">
    <property type="entry name" value="HisKA"/>
    <property type="match status" value="1"/>
</dbReference>
<keyword evidence="6" id="KW-0418">Kinase</keyword>
<evidence type="ECO:0000313" key="15">
    <source>
        <dbReference type="EMBL" id="MFJ5446844.1"/>
    </source>
</evidence>
<evidence type="ECO:0000256" key="13">
    <source>
        <dbReference type="ARBA" id="ARBA00043094"/>
    </source>
</evidence>
<dbReference type="InterPro" id="IPR003661">
    <property type="entry name" value="HisK_dim/P_dom"/>
</dbReference>
<comment type="caution">
    <text evidence="15">The sequence shown here is derived from an EMBL/GenBank/DDBJ whole genome shotgun (WGS) entry which is preliminary data.</text>
</comment>